<evidence type="ECO:0000313" key="3">
    <source>
        <dbReference type="Proteomes" id="UP000182179"/>
    </source>
</evidence>
<dbReference type="EMBL" id="FNTS01000002">
    <property type="protein sequence ID" value="SEE05556.1"/>
    <property type="molecule type" value="Genomic_DNA"/>
</dbReference>
<keyword evidence="3" id="KW-1185">Reference proteome</keyword>
<comment type="caution">
    <text evidence="2">The sequence shown here is derived from an EMBL/GenBank/DDBJ whole genome shotgun (WGS) entry which is preliminary data.</text>
</comment>
<sequence>MGIVTIHAQLGVTVLDDYETFLNDRLPILKTFDHLTVVGLREWVALPDLGVAGLRAKIDTGASTSSLHATDIEPFERDGEKWVRFTAHLGSVVQLRHRRCEAPLVTMKTIKSSNGHAQVRYVISTTLALGDRVWRVEFTLACRKAMRYRLLLGSKALIDGQLVVNPGIKYVQDKPVFPVSTISAPGAA</sequence>
<name>A0A1H5FQ30_9PSED</name>
<organism evidence="2 3">
    <name type="scientific">Pseudomonas costantinii</name>
    <dbReference type="NCBI Taxonomy" id="168469"/>
    <lineage>
        <taxon>Bacteria</taxon>
        <taxon>Pseudomonadati</taxon>
        <taxon>Pseudomonadota</taxon>
        <taxon>Gammaproteobacteria</taxon>
        <taxon>Pseudomonadales</taxon>
        <taxon>Pseudomonadaceae</taxon>
        <taxon>Pseudomonas</taxon>
    </lineage>
</organism>
<dbReference type="PANTHER" id="PTHR38037">
    <property type="entry name" value="ZN_PROTEASE DOMAIN-CONTAINING PROTEIN"/>
    <property type="match status" value="1"/>
</dbReference>
<accession>A0A1H5FQ30</accession>
<dbReference type="SUPFAM" id="SSF50630">
    <property type="entry name" value="Acid proteases"/>
    <property type="match status" value="1"/>
</dbReference>
<dbReference type="Proteomes" id="UP000182179">
    <property type="component" value="Unassembled WGS sequence"/>
</dbReference>
<reference evidence="2 3" key="1">
    <citation type="submission" date="2016-10" db="EMBL/GenBank/DDBJ databases">
        <authorList>
            <person name="Varghese N."/>
            <person name="Submissions S."/>
        </authorList>
    </citation>
    <scope>NUCLEOTIDE SEQUENCE [LARGE SCALE GENOMIC DNA]</scope>
    <source>
        <strain evidence="2 3">BS2773</strain>
    </source>
</reference>
<dbReference type="InterPro" id="IPR008503">
    <property type="entry name" value="Asp_endopeptidase"/>
</dbReference>
<dbReference type="Pfam" id="PF05618">
    <property type="entry name" value="Zn_protease"/>
    <property type="match status" value="1"/>
</dbReference>
<feature type="domain" description="Retropepsin-like aspartic endopeptidase" evidence="1">
    <location>
        <begin position="37"/>
        <end position="175"/>
    </location>
</feature>
<protein>
    <submittedName>
        <fullName evidence="2">Uncharacterized conserved protein</fullName>
    </submittedName>
</protein>
<gene>
    <name evidence="2" type="ORF">SAMN04515675_3742</name>
</gene>
<evidence type="ECO:0000259" key="1">
    <source>
        <dbReference type="Pfam" id="PF05618"/>
    </source>
</evidence>
<dbReference type="PANTHER" id="PTHR38037:SF1">
    <property type="entry name" value="ATP-DEPENDENT ZINC PROTEASE DOMAIN-CONTAINING PROTEIN-RELATED"/>
    <property type="match status" value="1"/>
</dbReference>
<dbReference type="Gene3D" id="2.40.70.10">
    <property type="entry name" value="Acid Proteases"/>
    <property type="match status" value="1"/>
</dbReference>
<proteinExistence type="predicted"/>
<evidence type="ECO:0000313" key="2">
    <source>
        <dbReference type="EMBL" id="SEE05556.1"/>
    </source>
</evidence>
<dbReference type="InterPro" id="IPR021109">
    <property type="entry name" value="Peptidase_aspartic_dom_sf"/>
</dbReference>